<sequence length="125" mass="14039">MNTPKERFTIEDDPAEASELHHLAVPAAGCRSDSAVLAALDFSALCEHGNHKRGVLRPPAQFWCARRCGCPGFLLCEQCLSWERAAFRWVMEGCDGELAPQRWLRCRHCPRRGGTFDDLIEVVTL</sequence>
<dbReference type="GeneID" id="61136658"/>
<dbReference type="RefSeq" id="WP_011206544.1">
    <property type="nucleotide sequence ID" value="NC_006361.1"/>
</dbReference>
<accession>Q5Z3Y4</accession>
<dbReference type="AlphaFoldDB" id="Q5Z3Y4"/>
<proteinExistence type="predicted"/>
<dbReference type="STRING" id="247156.NFA_150"/>
<dbReference type="OrthoDB" id="5242900at2"/>
<dbReference type="KEGG" id="nfa:NFA_150"/>
<keyword evidence="2" id="KW-1185">Reference proteome</keyword>
<dbReference type="HOGENOM" id="CLU_1990320_0_0_11"/>
<reference evidence="1 2" key="1">
    <citation type="journal article" date="2004" name="Proc. Natl. Acad. Sci. U.S.A.">
        <title>The complete genomic sequence of Nocardia farcinica IFM 10152.</title>
        <authorList>
            <person name="Ishikawa J."/>
            <person name="Yamashita A."/>
            <person name="Mikami Y."/>
            <person name="Hoshino Y."/>
            <person name="Kurita H."/>
            <person name="Hotta K."/>
            <person name="Shiba T."/>
            <person name="Hattori M."/>
        </authorList>
    </citation>
    <scope>NUCLEOTIDE SEQUENCE [LARGE SCALE GENOMIC DNA]</scope>
    <source>
        <strain evidence="1 2">IFM 10152</strain>
    </source>
</reference>
<name>Q5Z3Y4_NOCFA</name>
<evidence type="ECO:0000313" key="1">
    <source>
        <dbReference type="EMBL" id="BAD54857.1"/>
    </source>
</evidence>
<organism evidence="1 2">
    <name type="scientific">Nocardia farcinica (strain IFM 10152)</name>
    <dbReference type="NCBI Taxonomy" id="247156"/>
    <lineage>
        <taxon>Bacteria</taxon>
        <taxon>Bacillati</taxon>
        <taxon>Actinomycetota</taxon>
        <taxon>Actinomycetes</taxon>
        <taxon>Mycobacteriales</taxon>
        <taxon>Nocardiaceae</taxon>
        <taxon>Nocardia</taxon>
    </lineage>
</organism>
<protein>
    <submittedName>
        <fullName evidence="1">Uncharacterized protein</fullName>
    </submittedName>
</protein>
<dbReference type="EMBL" id="AP006618">
    <property type="protein sequence ID" value="BAD54857.1"/>
    <property type="molecule type" value="Genomic_DNA"/>
</dbReference>
<gene>
    <name evidence="1" type="ordered locus">NFA_150</name>
</gene>
<dbReference type="Proteomes" id="UP000006820">
    <property type="component" value="Chromosome"/>
</dbReference>
<evidence type="ECO:0000313" key="2">
    <source>
        <dbReference type="Proteomes" id="UP000006820"/>
    </source>
</evidence>